<dbReference type="Proteomes" id="UP001627154">
    <property type="component" value="Unassembled WGS sequence"/>
</dbReference>
<accession>A0ABD2WAL9</accession>
<dbReference type="EMBL" id="JBJJXI010000123">
    <property type="protein sequence ID" value="KAL3389532.1"/>
    <property type="molecule type" value="Genomic_DNA"/>
</dbReference>
<proteinExistence type="predicted"/>
<comment type="caution">
    <text evidence="1">The sequence shown here is derived from an EMBL/GenBank/DDBJ whole genome shotgun (WGS) entry which is preliminary data.</text>
</comment>
<gene>
    <name evidence="1" type="ORF">TKK_015740</name>
</gene>
<keyword evidence="2" id="KW-1185">Reference proteome</keyword>
<reference evidence="1 2" key="1">
    <citation type="journal article" date="2024" name="bioRxiv">
        <title>A reference genome for Trichogramma kaykai: A tiny desert-dwelling parasitoid wasp with competing sex-ratio distorters.</title>
        <authorList>
            <person name="Culotta J."/>
            <person name="Lindsey A.R."/>
        </authorList>
    </citation>
    <scope>NUCLEOTIDE SEQUENCE [LARGE SCALE GENOMIC DNA]</scope>
    <source>
        <strain evidence="1 2">KSX58</strain>
    </source>
</reference>
<organism evidence="1 2">
    <name type="scientific">Trichogramma kaykai</name>
    <dbReference type="NCBI Taxonomy" id="54128"/>
    <lineage>
        <taxon>Eukaryota</taxon>
        <taxon>Metazoa</taxon>
        <taxon>Ecdysozoa</taxon>
        <taxon>Arthropoda</taxon>
        <taxon>Hexapoda</taxon>
        <taxon>Insecta</taxon>
        <taxon>Pterygota</taxon>
        <taxon>Neoptera</taxon>
        <taxon>Endopterygota</taxon>
        <taxon>Hymenoptera</taxon>
        <taxon>Apocrita</taxon>
        <taxon>Proctotrupomorpha</taxon>
        <taxon>Chalcidoidea</taxon>
        <taxon>Trichogrammatidae</taxon>
        <taxon>Trichogramma</taxon>
    </lineage>
</organism>
<evidence type="ECO:0000313" key="2">
    <source>
        <dbReference type="Proteomes" id="UP001627154"/>
    </source>
</evidence>
<protein>
    <submittedName>
        <fullName evidence="1">Uncharacterized protein</fullName>
    </submittedName>
</protein>
<dbReference type="AlphaFoldDB" id="A0ABD2WAL9"/>
<sequence length="67" mass="8172">MIEFCHAWVNFLLAYIEYLVKSERRLTRSRYLAKLTRRLTRSRANEIIFQTKKYSGLHFEFCHVCVN</sequence>
<name>A0ABD2WAL9_9HYME</name>
<evidence type="ECO:0000313" key="1">
    <source>
        <dbReference type="EMBL" id="KAL3389532.1"/>
    </source>
</evidence>